<evidence type="ECO:0000259" key="1">
    <source>
        <dbReference type="PROSITE" id="PS50848"/>
    </source>
</evidence>
<accession>A0A239G532</accession>
<dbReference type="PANTHER" id="PTHR19308:SF14">
    <property type="entry name" value="START DOMAIN-CONTAINING PROTEIN"/>
    <property type="match status" value="1"/>
</dbReference>
<dbReference type="InterPro" id="IPR051213">
    <property type="entry name" value="START_lipid_transfer"/>
</dbReference>
<dbReference type="InterPro" id="IPR023393">
    <property type="entry name" value="START-like_dom_sf"/>
</dbReference>
<dbReference type="PIRSF" id="PIRSF039033">
    <property type="entry name" value="START_dom"/>
    <property type="match status" value="1"/>
</dbReference>
<dbReference type="InterPro" id="IPR002913">
    <property type="entry name" value="START_lipid-bd_dom"/>
</dbReference>
<dbReference type="EMBL" id="FZOQ01000010">
    <property type="protein sequence ID" value="SNS64267.1"/>
    <property type="molecule type" value="Genomic_DNA"/>
</dbReference>
<dbReference type="Proteomes" id="UP000198432">
    <property type="component" value="Unassembled WGS sequence"/>
</dbReference>
<proteinExistence type="predicted"/>
<reference evidence="3" key="1">
    <citation type="submission" date="2017-06" db="EMBL/GenBank/DDBJ databases">
        <authorList>
            <person name="Varghese N."/>
            <person name="Submissions S."/>
        </authorList>
    </citation>
    <scope>NUCLEOTIDE SEQUENCE [LARGE SCALE GENOMIC DNA]</scope>
    <source>
        <strain evidence="3">NKM1</strain>
    </source>
</reference>
<dbReference type="GO" id="GO:0008289">
    <property type="term" value="F:lipid binding"/>
    <property type="evidence" value="ECO:0007669"/>
    <property type="project" value="InterPro"/>
</dbReference>
<dbReference type="Gene3D" id="3.30.530.20">
    <property type="match status" value="1"/>
</dbReference>
<dbReference type="RefSeq" id="WP_089319483.1">
    <property type="nucleotide sequence ID" value="NZ_FZOQ01000010.1"/>
</dbReference>
<dbReference type="AlphaFoldDB" id="A0A239G532"/>
<name>A0A239G532_9BACT</name>
<dbReference type="InterPro" id="IPR028347">
    <property type="entry name" value="START_dom_prot"/>
</dbReference>
<keyword evidence="3" id="KW-1185">Reference proteome</keyword>
<sequence length="204" mass="23231">MSASLLYFLKALLVLVFFVDKPVQEAEWKLVREANNIKVFTVDADNTALQKVKVEALVEGKWEKILPVFQDVANYDKWVFATERSSLIQIVSDREILYYIETDLPWPAKNRDAVLRMKIRESTAGEIIIDTIGEPNAGPVTEGNVRVPRFTDKWVFTKAGNSKLRITYYLAVDPGGSLPPWLINMFKAKAPLETISNLSDKLRR</sequence>
<dbReference type="PROSITE" id="PS50848">
    <property type="entry name" value="START"/>
    <property type="match status" value="1"/>
</dbReference>
<dbReference type="SUPFAM" id="SSF55961">
    <property type="entry name" value="Bet v1-like"/>
    <property type="match status" value="1"/>
</dbReference>
<feature type="domain" description="START" evidence="1">
    <location>
        <begin position="24"/>
        <end position="204"/>
    </location>
</feature>
<evidence type="ECO:0000313" key="3">
    <source>
        <dbReference type="Proteomes" id="UP000198432"/>
    </source>
</evidence>
<dbReference type="Pfam" id="PF01852">
    <property type="entry name" value="START"/>
    <property type="match status" value="1"/>
</dbReference>
<dbReference type="PANTHER" id="PTHR19308">
    <property type="entry name" value="PHOSPHATIDYLCHOLINE TRANSFER PROTEIN"/>
    <property type="match status" value="1"/>
</dbReference>
<dbReference type="OrthoDB" id="5734556at2"/>
<organism evidence="2 3">
    <name type="scientific">Pontibacter ummariensis</name>
    <dbReference type="NCBI Taxonomy" id="1610492"/>
    <lineage>
        <taxon>Bacteria</taxon>
        <taxon>Pseudomonadati</taxon>
        <taxon>Bacteroidota</taxon>
        <taxon>Cytophagia</taxon>
        <taxon>Cytophagales</taxon>
        <taxon>Hymenobacteraceae</taxon>
        <taxon>Pontibacter</taxon>
    </lineage>
</organism>
<gene>
    <name evidence="2" type="ORF">SAMN06296052_11069</name>
</gene>
<dbReference type="GO" id="GO:0005737">
    <property type="term" value="C:cytoplasm"/>
    <property type="evidence" value="ECO:0007669"/>
    <property type="project" value="UniProtKB-ARBA"/>
</dbReference>
<evidence type="ECO:0000313" key="2">
    <source>
        <dbReference type="EMBL" id="SNS64267.1"/>
    </source>
</evidence>
<protein>
    <submittedName>
        <fullName evidence="2">START domain-containing protein</fullName>
    </submittedName>
</protein>